<evidence type="ECO:0000313" key="2">
    <source>
        <dbReference type="Proteomes" id="UP000244338"/>
    </source>
</evidence>
<reference evidence="2" key="1">
    <citation type="journal article" date="2018" name="Sci. Rep.">
        <title>Lignite coal burning seam in the remote Altai Mountains harbors a hydrogen-driven thermophilic microbial community.</title>
        <authorList>
            <person name="Kadnikov V.V."/>
            <person name="Mardanov A.V."/>
            <person name="Ivasenko D.A."/>
            <person name="Antsiferov D.V."/>
            <person name="Beletsky A.V."/>
            <person name="Karnachuk O.V."/>
            <person name="Ravin N.V."/>
        </authorList>
    </citation>
    <scope>NUCLEOTIDE SEQUENCE [LARGE SCALE GENOMIC DNA]</scope>
</reference>
<sequence length="67" mass="8160">MALLELYNNEPADIYDNIFPQTKKDGEERQLMLPLFLHHLHEVRYFRLQAAYQKLQTYYFPSIQARE</sequence>
<gene>
    <name evidence="1" type="ORF">BSOLF_0462</name>
</gene>
<dbReference type="EMBL" id="PEBX01000001">
    <property type="protein sequence ID" value="PTQ57951.1"/>
    <property type="molecule type" value="Genomic_DNA"/>
</dbReference>
<protein>
    <submittedName>
        <fullName evidence="1">Uncharacterized protein</fullName>
    </submittedName>
</protein>
<comment type="caution">
    <text evidence="1">The sequence shown here is derived from an EMBL/GenBank/DDBJ whole genome shotgun (WGS) entry which is preliminary data.</text>
</comment>
<dbReference type="AlphaFoldDB" id="A0A2R6Y5K1"/>
<name>A0A2R6Y5K1_9BACL</name>
<accession>A0A2R6Y5K1</accession>
<dbReference type="Proteomes" id="UP000244338">
    <property type="component" value="Unassembled WGS sequence"/>
</dbReference>
<proteinExistence type="predicted"/>
<evidence type="ECO:0000313" key="1">
    <source>
        <dbReference type="EMBL" id="PTQ57951.1"/>
    </source>
</evidence>
<organism evidence="1 2">
    <name type="scientific">Candidatus Carbonibacillus altaicus</name>
    <dbReference type="NCBI Taxonomy" id="2163959"/>
    <lineage>
        <taxon>Bacteria</taxon>
        <taxon>Bacillati</taxon>
        <taxon>Bacillota</taxon>
        <taxon>Bacilli</taxon>
        <taxon>Bacillales</taxon>
        <taxon>Candidatus Carbonibacillus</taxon>
    </lineage>
</organism>